<dbReference type="PANTHER" id="PTHR48111:SF76">
    <property type="entry name" value="TWO-COMPONENT RESPONSE REGULATOR"/>
    <property type="match status" value="1"/>
</dbReference>
<dbReference type="Pfam" id="PF00486">
    <property type="entry name" value="Trans_reg_C"/>
    <property type="match status" value="1"/>
</dbReference>
<dbReference type="SUPFAM" id="SSF52172">
    <property type="entry name" value="CheY-like"/>
    <property type="match status" value="1"/>
</dbReference>
<comment type="caution">
    <text evidence="10">The sequence shown here is derived from an EMBL/GenBank/DDBJ whole genome shotgun (WGS) entry which is preliminary data.</text>
</comment>
<dbReference type="SUPFAM" id="SSF46894">
    <property type="entry name" value="C-terminal effector domain of the bipartite response regulators"/>
    <property type="match status" value="1"/>
</dbReference>
<dbReference type="GO" id="GO:0032993">
    <property type="term" value="C:protein-DNA complex"/>
    <property type="evidence" value="ECO:0007669"/>
    <property type="project" value="TreeGrafter"/>
</dbReference>
<organism evidence="10 11">
    <name type="scientific">Allosphingosinicella ginsenosidimutans</name>
    <dbReference type="NCBI Taxonomy" id="1176539"/>
    <lineage>
        <taxon>Bacteria</taxon>
        <taxon>Pseudomonadati</taxon>
        <taxon>Pseudomonadota</taxon>
        <taxon>Alphaproteobacteria</taxon>
        <taxon>Sphingomonadales</taxon>
        <taxon>Sphingomonadaceae</taxon>
        <taxon>Allosphingosinicella</taxon>
    </lineage>
</organism>
<evidence type="ECO:0000259" key="8">
    <source>
        <dbReference type="PROSITE" id="PS50110"/>
    </source>
</evidence>
<keyword evidence="5" id="KW-0804">Transcription</keyword>
<protein>
    <submittedName>
        <fullName evidence="10">Response regulator transcription factor</fullName>
    </submittedName>
</protein>
<feature type="domain" description="OmpR/PhoB-type" evidence="9">
    <location>
        <begin position="129"/>
        <end position="227"/>
    </location>
</feature>
<dbReference type="Pfam" id="PF00072">
    <property type="entry name" value="Response_reg"/>
    <property type="match status" value="1"/>
</dbReference>
<feature type="DNA-binding region" description="OmpR/PhoB-type" evidence="7">
    <location>
        <begin position="129"/>
        <end position="227"/>
    </location>
</feature>
<accession>A0A5C6TVD1</accession>
<dbReference type="PROSITE" id="PS51755">
    <property type="entry name" value="OMPR_PHOB"/>
    <property type="match status" value="1"/>
</dbReference>
<dbReference type="RefSeq" id="WP_147043337.1">
    <property type="nucleotide sequence ID" value="NZ_BAABIR010000001.1"/>
</dbReference>
<dbReference type="OrthoDB" id="9802426at2"/>
<dbReference type="InterPro" id="IPR001789">
    <property type="entry name" value="Sig_transdc_resp-reg_receiver"/>
</dbReference>
<name>A0A5C6TVD1_9SPHN</name>
<dbReference type="PROSITE" id="PS50110">
    <property type="entry name" value="RESPONSE_REGULATORY"/>
    <property type="match status" value="1"/>
</dbReference>
<evidence type="ECO:0000256" key="3">
    <source>
        <dbReference type="ARBA" id="ARBA00023015"/>
    </source>
</evidence>
<keyword evidence="1 6" id="KW-0597">Phosphoprotein</keyword>
<evidence type="ECO:0000313" key="10">
    <source>
        <dbReference type="EMBL" id="TXC63931.1"/>
    </source>
</evidence>
<dbReference type="GO" id="GO:0005829">
    <property type="term" value="C:cytosol"/>
    <property type="evidence" value="ECO:0007669"/>
    <property type="project" value="TreeGrafter"/>
</dbReference>
<reference evidence="10 11" key="1">
    <citation type="journal article" date="2015" name="J. Microbiol.">
        <title>Sphingosinicella ginsenosidimutans sp. nov., with ginsenoside converting activity.</title>
        <authorList>
            <person name="Kim J.K."/>
            <person name="Kang M.S."/>
            <person name="Park S.C."/>
            <person name="Kim K.M."/>
            <person name="Choi K."/>
            <person name="Yoon M.H."/>
            <person name="Im W.T."/>
        </authorList>
    </citation>
    <scope>NUCLEOTIDE SEQUENCE [LARGE SCALE GENOMIC DNA]</scope>
    <source>
        <strain evidence="10 11">BS-11</strain>
    </source>
</reference>
<dbReference type="InterPro" id="IPR011006">
    <property type="entry name" value="CheY-like_superfamily"/>
</dbReference>
<feature type="domain" description="Response regulatory" evidence="8">
    <location>
        <begin position="4"/>
        <end position="118"/>
    </location>
</feature>
<dbReference type="Gene3D" id="3.40.50.2300">
    <property type="match status" value="1"/>
</dbReference>
<keyword evidence="11" id="KW-1185">Reference proteome</keyword>
<dbReference type="GO" id="GO:0000976">
    <property type="term" value="F:transcription cis-regulatory region binding"/>
    <property type="evidence" value="ECO:0007669"/>
    <property type="project" value="TreeGrafter"/>
</dbReference>
<dbReference type="GO" id="GO:0006355">
    <property type="term" value="P:regulation of DNA-templated transcription"/>
    <property type="evidence" value="ECO:0007669"/>
    <property type="project" value="InterPro"/>
</dbReference>
<dbReference type="CDD" id="cd00383">
    <property type="entry name" value="trans_reg_C"/>
    <property type="match status" value="1"/>
</dbReference>
<evidence type="ECO:0000256" key="5">
    <source>
        <dbReference type="ARBA" id="ARBA00023163"/>
    </source>
</evidence>
<dbReference type="InterPro" id="IPR039420">
    <property type="entry name" value="WalR-like"/>
</dbReference>
<dbReference type="EMBL" id="VOQQ01000001">
    <property type="protein sequence ID" value="TXC63931.1"/>
    <property type="molecule type" value="Genomic_DNA"/>
</dbReference>
<keyword evidence="3" id="KW-0805">Transcription regulation</keyword>
<evidence type="ECO:0000256" key="2">
    <source>
        <dbReference type="ARBA" id="ARBA00023012"/>
    </source>
</evidence>
<evidence type="ECO:0000259" key="9">
    <source>
        <dbReference type="PROSITE" id="PS51755"/>
    </source>
</evidence>
<evidence type="ECO:0000256" key="4">
    <source>
        <dbReference type="ARBA" id="ARBA00023125"/>
    </source>
</evidence>
<dbReference type="GO" id="GO:0000156">
    <property type="term" value="F:phosphorelay response regulator activity"/>
    <property type="evidence" value="ECO:0007669"/>
    <property type="project" value="TreeGrafter"/>
</dbReference>
<gene>
    <name evidence="10" type="ORF">FRZ32_09835</name>
</gene>
<dbReference type="InterPro" id="IPR001867">
    <property type="entry name" value="OmpR/PhoB-type_DNA-bd"/>
</dbReference>
<evidence type="ECO:0000313" key="11">
    <source>
        <dbReference type="Proteomes" id="UP000321249"/>
    </source>
</evidence>
<dbReference type="SMART" id="SM00862">
    <property type="entry name" value="Trans_reg_C"/>
    <property type="match status" value="1"/>
</dbReference>
<keyword evidence="4 7" id="KW-0238">DNA-binding</keyword>
<keyword evidence="2" id="KW-0902">Two-component regulatory system</keyword>
<evidence type="ECO:0000256" key="7">
    <source>
        <dbReference type="PROSITE-ProRule" id="PRU01091"/>
    </source>
</evidence>
<dbReference type="InterPro" id="IPR016032">
    <property type="entry name" value="Sig_transdc_resp-reg_C-effctor"/>
</dbReference>
<evidence type="ECO:0000256" key="6">
    <source>
        <dbReference type="PROSITE-ProRule" id="PRU00169"/>
    </source>
</evidence>
<dbReference type="SMART" id="SM00448">
    <property type="entry name" value="REC"/>
    <property type="match status" value="1"/>
</dbReference>
<dbReference type="InterPro" id="IPR036388">
    <property type="entry name" value="WH-like_DNA-bd_sf"/>
</dbReference>
<dbReference type="AlphaFoldDB" id="A0A5C6TVD1"/>
<evidence type="ECO:0000256" key="1">
    <source>
        <dbReference type="ARBA" id="ARBA00022553"/>
    </source>
</evidence>
<proteinExistence type="predicted"/>
<dbReference type="Proteomes" id="UP000321249">
    <property type="component" value="Unassembled WGS sequence"/>
</dbReference>
<dbReference type="Gene3D" id="1.10.10.10">
    <property type="entry name" value="Winged helix-like DNA-binding domain superfamily/Winged helix DNA-binding domain"/>
    <property type="match status" value="1"/>
</dbReference>
<sequence>MGRKILLVEDDRETADYLVRGLTQEGHSVEHVGDGREGLFRATGQTFDLIILDRMVPALDGLSVLKALRAAGVETPVLVLSALASVSDRIEGLESGSDDYLTKPFAFAELLARVNALLRRSEQRAVAADHRLIVGDLEIDPLARTVKRSGRAIDLKPREYRLLEYFARNKGRVVTRTMLLEQVWDYHFDPGTNVIDVHVSRLRRKLEDGFDNPILHTVRGAGYRLGNPG</sequence>
<dbReference type="FunFam" id="1.10.10.10:FF:000005">
    <property type="entry name" value="Two-component system response regulator"/>
    <property type="match status" value="1"/>
</dbReference>
<feature type="modified residue" description="4-aspartylphosphate" evidence="6">
    <location>
        <position position="53"/>
    </location>
</feature>
<dbReference type="PANTHER" id="PTHR48111">
    <property type="entry name" value="REGULATOR OF RPOS"/>
    <property type="match status" value="1"/>
</dbReference>
<dbReference type="Gene3D" id="6.10.250.690">
    <property type="match status" value="1"/>
</dbReference>